<dbReference type="Pfam" id="PF14808">
    <property type="entry name" value="TMEM164"/>
    <property type="match status" value="1"/>
</dbReference>
<feature type="transmembrane region" description="Helical" evidence="1">
    <location>
        <begin position="116"/>
        <end position="137"/>
    </location>
</feature>
<keyword evidence="1" id="KW-0472">Membrane</keyword>
<reference evidence="2" key="1">
    <citation type="submission" date="2020-10" db="EMBL/GenBank/DDBJ databases">
        <authorList>
            <person name="Gilroy R."/>
        </authorList>
    </citation>
    <scope>NUCLEOTIDE SEQUENCE</scope>
    <source>
        <strain evidence="2">ChiW16-3235</strain>
    </source>
</reference>
<evidence type="ECO:0000313" key="3">
    <source>
        <dbReference type="Proteomes" id="UP000823913"/>
    </source>
</evidence>
<dbReference type="EMBL" id="DVHK01000111">
    <property type="protein sequence ID" value="HIR67475.1"/>
    <property type="molecule type" value="Genomic_DNA"/>
</dbReference>
<feature type="transmembrane region" description="Helical" evidence="1">
    <location>
        <begin position="185"/>
        <end position="207"/>
    </location>
</feature>
<feature type="transmembrane region" description="Helical" evidence="1">
    <location>
        <begin position="75"/>
        <end position="92"/>
    </location>
</feature>
<dbReference type="PROSITE" id="PS51257">
    <property type="entry name" value="PROKAR_LIPOPROTEIN"/>
    <property type="match status" value="1"/>
</dbReference>
<protein>
    <submittedName>
        <fullName evidence="2">YwaF family protein</fullName>
    </submittedName>
</protein>
<dbReference type="Proteomes" id="UP000823913">
    <property type="component" value="Unassembled WGS sequence"/>
</dbReference>
<feature type="transmembrane region" description="Helical" evidence="1">
    <location>
        <begin position="413"/>
        <end position="438"/>
    </location>
</feature>
<feature type="transmembrane region" description="Helical" evidence="1">
    <location>
        <begin position="301"/>
        <end position="323"/>
    </location>
</feature>
<organism evidence="2 3">
    <name type="scientific">Candidatus Coproplasma avicola</name>
    <dbReference type="NCBI Taxonomy" id="2840744"/>
    <lineage>
        <taxon>Bacteria</taxon>
        <taxon>Bacillati</taxon>
        <taxon>Bacillota</taxon>
        <taxon>Clostridia</taxon>
        <taxon>Eubacteriales</taxon>
        <taxon>Candidatus Coproplasma</taxon>
    </lineage>
</organism>
<sequence>MKQIYIRRALGALAAAVLACALALTFTISDYYIFNRITEYGVVFCISQWVKKGALLLIPLAVFYGRRSCADIVKYILPVFVILSCALFGDFFDITKPADTPAQVIYSQVNLFLPKWLNMTLFFAQNAFMLAICALLFVRDGAKIRAKSFIYLLPALLACMPLNFFENFFDINTIPADSFLRFKNFTIWHALAIIILAAFTICGYYFLKNKSGRDRNAWLGAMAVTLLIQYHSKDSVIMGDGYNVYHTVLACVPLFICNIGVYIASLSVFARKKFLYETAFFVHAAGALSVFVYFGKDEMSNYGIFCSYSILFFTLTHALLFALSVLPSALGQYKFKMRDCAAPLVYYFIVIILASVCSALVTSASMTWHTEDGYYLTESELIYPNYAFTQINPLPFEIPPVWTLKIWNYDLNMLYILGLYAVYVALFFAFTGAYYAFLAVRAKWLARRIYAGQSAAQGEAAATDERDDENDENE</sequence>
<keyword evidence="1" id="KW-1133">Transmembrane helix</keyword>
<evidence type="ECO:0000256" key="1">
    <source>
        <dbReference type="SAM" id="Phobius"/>
    </source>
</evidence>
<keyword evidence="1" id="KW-0812">Transmembrane</keyword>
<feature type="transmembrane region" description="Helical" evidence="1">
    <location>
        <begin position="149"/>
        <end position="165"/>
    </location>
</feature>
<dbReference type="AlphaFoldDB" id="A0A9D1J9H3"/>
<evidence type="ECO:0000313" key="2">
    <source>
        <dbReference type="EMBL" id="HIR67475.1"/>
    </source>
</evidence>
<accession>A0A9D1J9H3</accession>
<feature type="transmembrane region" description="Helical" evidence="1">
    <location>
        <begin position="41"/>
        <end position="63"/>
    </location>
</feature>
<comment type="caution">
    <text evidence="2">The sequence shown here is derived from an EMBL/GenBank/DDBJ whole genome shotgun (WGS) entry which is preliminary data.</text>
</comment>
<gene>
    <name evidence="2" type="ORF">IAB94_05470</name>
</gene>
<feature type="transmembrane region" description="Helical" evidence="1">
    <location>
        <begin position="275"/>
        <end position="295"/>
    </location>
</feature>
<reference evidence="2" key="2">
    <citation type="journal article" date="2021" name="PeerJ">
        <title>Extensive microbial diversity within the chicken gut microbiome revealed by metagenomics and culture.</title>
        <authorList>
            <person name="Gilroy R."/>
            <person name="Ravi A."/>
            <person name="Getino M."/>
            <person name="Pursley I."/>
            <person name="Horton D.L."/>
            <person name="Alikhan N.F."/>
            <person name="Baker D."/>
            <person name="Gharbi K."/>
            <person name="Hall N."/>
            <person name="Watson M."/>
            <person name="Adriaenssens E.M."/>
            <person name="Foster-Nyarko E."/>
            <person name="Jarju S."/>
            <person name="Secka A."/>
            <person name="Antonio M."/>
            <person name="Oren A."/>
            <person name="Chaudhuri R.R."/>
            <person name="La Ragione R."/>
            <person name="Hildebrand F."/>
            <person name="Pallen M.J."/>
        </authorList>
    </citation>
    <scope>NUCLEOTIDE SEQUENCE</scope>
    <source>
        <strain evidence="2">ChiW16-3235</strain>
    </source>
</reference>
<feature type="transmembrane region" description="Helical" evidence="1">
    <location>
        <begin position="216"/>
        <end position="232"/>
    </location>
</feature>
<name>A0A9D1J9H3_9FIRM</name>
<feature type="transmembrane region" description="Helical" evidence="1">
    <location>
        <begin position="244"/>
        <end position="263"/>
    </location>
</feature>
<feature type="transmembrane region" description="Helical" evidence="1">
    <location>
        <begin position="344"/>
        <end position="368"/>
    </location>
</feature>
<proteinExistence type="predicted"/>